<evidence type="ECO:0000313" key="2">
    <source>
        <dbReference type="EMBL" id="MBL0373093.1"/>
    </source>
</evidence>
<dbReference type="Gene3D" id="3.40.50.1820">
    <property type="entry name" value="alpha/beta hydrolase"/>
    <property type="match status" value="1"/>
</dbReference>
<proteinExistence type="predicted"/>
<keyword evidence="3" id="KW-1185">Reference proteome</keyword>
<dbReference type="RefSeq" id="WP_201659001.1">
    <property type="nucleotide sequence ID" value="NZ_JAEQNC010000007.1"/>
</dbReference>
<dbReference type="EMBL" id="JAEQNC010000007">
    <property type="protein sequence ID" value="MBL0373093.1"/>
    <property type="molecule type" value="Genomic_DNA"/>
</dbReference>
<evidence type="ECO:0000259" key="1">
    <source>
        <dbReference type="Pfam" id="PF12697"/>
    </source>
</evidence>
<name>A0A936YMF4_9HYPH</name>
<dbReference type="PANTHER" id="PTHR42886:SF29">
    <property type="entry name" value="PUMMELIG, ISOFORM A"/>
    <property type="match status" value="1"/>
</dbReference>
<dbReference type="InterPro" id="IPR029058">
    <property type="entry name" value="AB_hydrolase_fold"/>
</dbReference>
<organism evidence="2 3">
    <name type="scientific">Rhizobium setariae</name>
    <dbReference type="NCBI Taxonomy" id="2801340"/>
    <lineage>
        <taxon>Bacteria</taxon>
        <taxon>Pseudomonadati</taxon>
        <taxon>Pseudomonadota</taxon>
        <taxon>Alphaproteobacteria</taxon>
        <taxon>Hyphomicrobiales</taxon>
        <taxon>Rhizobiaceae</taxon>
        <taxon>Rhizobium/Agrobacterium group</taxon>
        <taxon>Rhizobium</taxon>
    </lineage>
</organism>
<dbReference type="Pfam" id="PF12697">
    <property type="entry name" value="Abhydrolase_6"/>
    <property type="match status" value="1"/>
</dbReference>
<keyword evidence="2" id="KW-0378">Hydrolase</keyword>
<protein>
    <submittedName>
        <fullName evidence="2">Alpha/beta fold hydrolase</fullName>
    </submittedName>
</protein>
<dbReference type="GO" id="GO:0016787">
    <property type="term" value="F:hydrolase activity"/>
    <property type="evidence" value="ECO:0007669"/>
    <property type="project" value="UniProtKB-KW"/>
</dbReference>
<evidence type="ECO:0000313" key="3">
    <source>
        <dbReference type="Proteomes" id="UP000633219"/>
    </source>
</evidence>
<sequence length="294" mass="31201">MSSYLAKLAGQAINLTGVVAPRVAGRMAFGLFSVARPPVPASAKARKLLRSSETRMGQAQKLMLGVPHGHVASHHFPPIGTPRGKRYLIVHGWGSRIDYMQALVTGLRETGAEIVGLDLPGHGGSSGRTMTVPMAIDAIDAAWRQYGGFDAIIGHSFGGFVAAMVAGGPADWVRRHTPAKLVLIAAPVAARHVFDGYAGMMGFSGRVRRALDDQARATIGKPVEFFAADTMLADIPETPVLVLHAEDDKEVGAGAARRYGRAGGHVRVHWANGLGHRRIVNSPEVIDAIKTFLG</sequence>
<dbReference type="AlphaFoldDB" id="A0A936YMF4"/>
<dbReference type="SUPFAM" id="SSF53474">
    <property type="entry name" value="alpha/beta-Hydrolases"/>
    <property type="match status" value="1"/>
</dbReference>
<reference evidence="2" key="1">
    <citation type="submission" date="2021-01" db="EMBL/GenBank/DDBJ databases">
        <title>Rhizobium sp. strain KVB221 16S ribosomal RNA gene Genome sequencing and assembly.</title>
        <authorList>
            <person name="Kang M."/>
        </authorList>
    </citation>
    <scope>NUCLEOTIDE SEQUENCE</scope>
    <source>
        <strain evidence="2">KVB221</strain>
    </source>
</reference>
<feature type="domain" description="AB hydrolase-1" evidence="1">
    <location>
        <begin position="88"/>
        <end position="284"/>
    </location>
</feature>
<dbReference type="InterPro" id="IPR000073">
    <property type="entry name" value="AB_hydrolase_1"/>
</dbReference>
<comment type="caution">
    <text evidence="2">The sequence shown here is derived from an EMBL/GenBank/DDBJ whole genome shotgun (WGS) entry which is preliminary data.</text>
</comment>
<dbReference type="PANTHER" id="PTHR42886">
    <property type="entry name" value="RE40534P-RELATED"/>
    <property type="match status" value="1"/>
</dbReference>
<dbReference type="Proteomes" id="UP000633219">
    <property type="component" value="Unassembled WGS sequence"/>
</dbReference>
<gene>
    <name evidence="2" type="ORF">JJB09_13745</name>
</gene>
<accession>A0A936YMF4</accession>